<protein>
    <submittedName>
        <fullName evidence="3">Diadenosine tetraphosphate (Ap4A) HIT family hydrolase</fullName>
    </submittedName>
</protein>
<keyword evidence="3" id="KW-0378">Hydrolase</keyword>
<evidence type="ECO:0000259" key="2">
    <source>
        <dbReference type="PROSITE" id="PS51084"/>
    </source>
</evidence>
<dbReference type="PROSITE" id="PS51084">
    <property type="entry name" value="HIT_2"/>
    <property type="match status" value="1"/>
</dbReference>
<dbReference type="Proteomes" id="UP000295830">
    <property type="component" value="Unassembled WGS sequence"/>
</dbReference>
<comment type="caution">
    <text evidence="3">The sequence shown here is derived from an EMBL/GenBank/DDBJ whole genome shotgun (WGS) entry which is preliminary data.</text>
</comment>
<dbReference type="Pfam" id="PF01230">
    <property type="entry name" value="HIT"/>
    <property type="match status" value="1"/>
</dbReference>
<dbReference type="InterPro" id="IPR026026">
    <property type="entry name" value="HIT_Hint"/>
</dbReference>
<dbReference type="RefSeq" id="WP_133736367.1">
    <property type="nucleotide sequence ID" value="NZ_SOAX01000004.1"/>
</dbReference>
<dbReference type="Gene3D" id="3.30.428.10">
    <property type="entry name" value="HIT-like"/>
    <property type="match status" value="1"/>
</dbReference>
<comment type="caution">
    <text evidence="1">Lacks conserved residue(s) required for the propagation of feature annotation.</text>
</comment>
<dbReference type="OrthoDB" id="9799145at2"/>
<sequence>MGFEVHPQLKADCHVMGRFASSQVLLHRNSQIPWYIVVPEANVRELHELRGSPRQDLDDLLNRLACFIKTHHQCEHTNVAAIGNRVPQLHIHVIGRWEGDPCWPDVIWGNLPEGPVRSDAVLEPLKVELGRYLRRE</sequence>
<dbReference type="InterPro" id="IPR011146">
    <property type="entry name" value="HIT-like"/>
</dbReference>
<dbReference type="EMBL" id="SOAX01000004">
    <property type="protein sequence ID" value="TDT40363.1"/>
    <property type="molecule type" value="Genomic_DNA"/>
</dbReference>
<organism evidence="3 4">
    <name type="scientific">Halospina denitrificans</name>
    <dbReference type="NCBI Taxonomy" id="332522"/>
    <lineage>
        <taxon>Bacteria</taxon>
        <taxon>Pseudomonadati</taxon>
        <taxon>Pseudomonadota</taxon>
        <taxon>Gammaproteobacteria</taxon>
        <taxon>Halospina</taxon>
    </lineage>
</organism>
<dbReference type="PIRSF" id="PIRSF000714">
    <property type="entry name" value="HIT"/>
    <property type="match status" value="1"/>
</dbReference>
<feature type="domain" description="HIT" evidence="2">
    <location>
        <begin position="36"/>
        <end position="103"/>
    </location>
</feature>
<evidence type="ECO:0000313" key="3">
    <source>
        <dbReference type="EMBL" id="TDT40363.1"/>
    </source>
</evidence>
<evidence type="ECO:0000313" key="4">
    <source>
        <dbReference type="Proteomes" id="UP000295830"/>
    </source>
</evidence>
<dbReference type="GO" id="GO:0016787">
    <property type="term" value="F:hydrolase activity"/>
    <property type="evidence" value="ECO:0007669"/>
    <property type="project" value="UniProtKB-KW"/>
</dbReference>
<evidence type="ECO:0000256" key="1">
    <source>
        <dbReference type="PROSITE-ProRule" id="PRU00464"/>
    </source>
</evidence>
<accession>A0A4R7JST7</accession>
<dbReference type="AlphaFoldDB" id="A0A4R7JST7"/>
<dbReference type="SUPFAM" id="SSF54197">
    <property type="entry name" value="HIT-like"/>
    <property type="match status" value="1"/>
</dbReference>
<reference evidence="3 4" key="1">
    <citation type="submission" date="2019-03" db="EMBL/GenBank/DDBJ databases">
        <title>Genomic Encyclopedia of Type Strains, Phase IV (KMG-IV): sequencing the most valuable type-strain genomes for metagenomic binning, comparative biology and taxonomic classification.</title>
        <authorList>
            <person name="Goeker M."/>
        </authorList>
    </citation>
    <scope>NUCLEOTIDE SEQUENCE [LARGE SCALE GENOMIC DNA]</scope>
    <source>
        <strain evidence="3 4">DSM 15505</strain>
    </source>
</reference>
<keyword evidence="4" id="KW-1185">Reference proteome</keyword>
<proteinExistence type="predicted"/>
<name>A0A4R7JST7_9GAMM</name>
<gene>
    <name evidence="3" type="ORF">DES49_2129</name>
</gene>
<dbReference type="InterPro" id="IPR036265">
    <property type="entry name" value="HIT-like_sf"/>
</dbReference>